<keyword evidence="2" id="KW-1185">Reference proteome</keyword>
<name>A0A846R1I8_9FLAO</name>
<dbReference type="EMBL" id="JAATJJ010000002">
    <property type="protein sequence ID" value="NJB72293.1"/>
    <property type="molecule type" value="Genomic_DNA"/>
</dbReference>
<accession>A0A846R1I8</accession>
<proteinExistence type="predicted"/>
<reference evidence="1 2" key="1">
    <citation type="submission" date="2020-03" db="EMBL/GenBank/DDBJ databases">
        <title>Genomic Encyclopedia of Type Strains, Phase IV (KMG-IV): sequencing the most valuable type-strain genomes for metagenomic binning, comparative biology and taxonomic classification.</title>
        <authorList>
            <person name="Goeker M."/>
        </authorList>
    </citation>
    <scope>NUCLEOTIDE SEQUENCE [LARGE SCALE GENOMIC DNA]</scope>
    <source>
        <strain evidence="1 2">DSM 29762</strain>
    </source>
</reference>
<dbReference type="AlphaFoldDB" id="A0A846R1I8"/>
<dbReference type="RefSeq" id="WP_167965173.1">
    <property type="nucleotide sequence ID" value="NZ_JAATJJ010000002.1"/>
</dbReference>
<protein>
    <recommendedName>
        <fullName evidence="3">DUF3052 domain-containing protein</fullName>
    </recommendedName>
</protein>
<evidence type="ECO:0000313" key="1">
    <source>
        <dbReference type="EMBL" id="NJB72293.1"/>
    </source>
</evidence>
<comment type="caution">
    <text evidence="1">The sequence shown here is derived from an EMBL/GenBank/DDBJ whole genome shotgun (WGS) entry which is preliminary data.</text>
</comment>
<evidence type="ECO:0008006" key="3">
    <source>
        <dbReference type="Google" id="ProtNLM"/>
    </source>
</evidence>
<dbReference type="Proteomes" id="UP000590442">
    <property type="component" value="Unassembled WGS sequence"/>
</dbReference>
<gene>
    <name evidence="1" type="ORF">GGR42_002784</name>
</gene>
<sequence>MTPLDKKLGIKESSEILVLNSPKKYTDFFVDFPNNVVLNEVAGKQEIGFIHVFVKTAQELEHYFSLAKKSLKKNGILWISWPKKTSKIETELDKFSIMKYGQDNGLVDTKVAAIDEDWSGHKFMYRLKDR</sequence>
<evidence type="ECO:0000313" key="2">
    <source>
        <dbReference type="Proteomes" id="UP000590442"/>
    </source>
</evidence>
<organism evidence="1 2">
    <name type="scientific">Saonia flava</name>
    <dbReference type="NCBI Taxonomy" id="523696"/>
    <lineage>
        <taxon>Bacteria</taxon>
        <taxon>Pseudomonadati</taxon>
        <taxon>Bacteroidota</taxon>
        <taxon>Flavobacteriia</taxon>
        <taxon>Flavobacteriales</taxon>
        <taxon>Flavobacteriaceae</taxon>
        <taxon>Saonia</taxon>
    </lineage>
</organism>